<evidence type="ECO:0000313" key="2">
    <source>
        <dbReference type="EMBL" id="MEQ0562234.1"/>
    </source>
</evidence>
<comment type="caution">
    <text evidence="2">The sequence shown here is derived from an EMBL/GenBank/DDBJ whole genome shotgun (WGS) entry which is preliminary data.</text>
</comment>
<dbReference type="PANTHER" id="PTHR35983">
    <property type="entry name" value="UPF0166 PROTEIN TM_0021"/>
    <property type="match status" value="1"/>
</dbReference>
<protein>
    <submittedName>
        <fullName evidence="2">DUF190 domain-containing protein</fullName>
    </submittedName>
</protein>
<dbReference type="EMBL" id="JBDZYD010000009">
    <property type="protein sequence ID" value="MEQ0562234.1"/>
    <property type="molecule type" value="Genomic_DNA"/>
</dbReference>
<dbReference type="InterPro" id="IPR011322">
    <property type="entry name" value="N-reg_PII-like_a/b"/>
</dbReference>
<sequence length="113" mass="12516">MRRRPHRRPAGPVTCLTVFVGRELWHHRPVVHEIVRRAHRAGLSGTSVLPSVEGFGETGRIHELGRLGLAEGTGYVVVVVDTEERVRAFLPDLDGLVTGGLITLEPVEVVERR</sequence>
<proteinExistence type="inferred from homology"/>
<dbReference type="SUPFAM" id="SSF54913">
    <property type="entry name" value="GlnB-like"/>
    <property type="match status" value="1"/>
</dbReference>
<keyword evidence="3" id="KW-1185">Reference proteome</keyword>
<dbReference type="Gene3D" id="3.30.70.120">
    <property type="match status" value="1"/>
</dbReference>
<dbReference type="InterPro" id="IPR003793">
    <property type="entry name" value="UPF0166"/>
</dbReference>
<reference evidence="2 3" key="1">
    <citation type="submission" date="2024-05" db="EMBL/GenBank/DDBJ databases">
        <authorList>
            <person name="Zhao H."/>
            <person name="Xu Y."/>
            <person name="Lin S."/>
            <person name="Spain J.C."/>
            <person name="Zhou N.-Y."/>
        </authorList>
    </citation>
    <scope>NUCLEOTIDE SEQUENCE [LARGE SCALE GENOMIC DNA]</scope>
    <source>
        <strain evidence="2 3">NEAU-NG30</strain>
    </source>
</reference>
<dbReference type="Proteomes" id="UP001440984">
    <property type="component" value="Unassembled WGS sequence"/>
</dbReference>
<dbReference type="PANTHER" id="PTHR35983:SF1">
    <property type="entry name" value="UPF0166 PROTEIN TM_0021"/>
    <property type="match status" value="1"/>
</dbReference>
<dbReference type="Pfam" id="PF02641">
    <property type="entry name" value="DUF190"/>
    <property type="match status" value="1"/>
</dbReference>
<evidence type="ECO:0000313" key="3">
    <source>
        <dbReference type="Proteomes" id="UP001440984"/>
    </source>
</evidence>
<dbReference type="RefSeq" id="WP_348953697.1">
    <property type="nucleotide sequence ID" value="NZ_JBDZYD010000009.1"/>
</dbReference>
<name>A0ABV0LIV4_9PSEU</name>
<gene>
    <name evidence="2" type="ORF">ABJI51_24390</name>
</gene>
<accession>A0ABV0LIV4</accession>
<comment type="similarity">
    <text evidence="1">Belongs to the UPF0166 family.</text>
</comment>
<evidence type="ECO:0000256" key="1">
    <source>
        <dbReference type="ARBA" id="ARBA00010554"/>
    </source>
</evidence>
<organism evidence="2 3">
    <name type="scientific">Amycolatopsis melonis</name>
    <dbReference type="NCBI Taxonomy" id="3156488"/>
    <lineage>
        <taxon>Bacteria</taxon>
        <taxon>Bacillati</taxon>
        <taxon>Actinomycetota</taxon>
        <taxon>Actinomycetes</taxon>
        <taxon>Pseudonocardiales</taxon>
        <taxon>Pseudonocardiaceae</taxon>
        <taxon>Amycolatopsis</taxon>
    </lineage>
</organism>
<dbReference type="InterPro" id="IPR015867">
    <property type="entry name" value="N-reg_PII/ATP_PRibTrfase_C"/>
</dbReference>